<keyword evidence="5" id="KW-0106">Calcium</keyword>
<comment type="cofactor">
    <cofactor evidence="1">
        <name>Ca(2+)</name>
        <dbReference type="ChEBI" id="CHEBI:29108"/>
    </cofactor>
</comment>
<dbReference type="Pfam" id="PF00353">
    <property type="entry name" value="HemolysinCabind"/>
    <property type="match status" value="6"/>
</dbReference>
<dbReference type="Gene3D" id="2.60.40.10">
    <property type="entry name" value="Immunoglobulins"/>
    <property type="match status" value="1"/>
</dbReference>
<evidence type="ECO:0000259" key="6">
    <source>
        <dbReference type="SMART" id="SM00736"/>
    </source>
</evidence>
<dbReference type="PRINTS" id="PR00313">
    <property type="entry name" value="CABNDNGRPT"/>
</dbReference>
<evidence type="ECO:0000313" key="8">
    <source>
        <dbReference type="Proteomes" id="UP000805841"/>
    </source>
</evidence>
<organism evidence="7 8">
    <name type="scientific">Pseudomonas typographi</name>
    <dbReference type="NCBI Taxonomy" id="2715964"/>
    <lineage>
        <taxon>Bacteria</taxon>
        <taxon>Pseudomonadati</taxon>
        <taxon>Pseudomonadota</taxon>
        <taxon>Gammaproteobacteria</taxon>
        <taxon>Pseudomonadales</taxon>
        <taxon>Pseudomonadaceae</taxon>
        <taxon>Pseudomonas</taxon>
    </lineage>
</organism>
<keyword evidence="4" id="KW-0677">Repeat</keyword>
<dbReference type="EMBL" id="JAAOCA010000040">
    <property type="protein sequence ID" value="MBD1601736.1"/>
    <property type="molecule type" value="Genomic_DNA"/>
</dbReference>
<evidence type="ECO:0000256" key="4">
    <source>
        <dbReference type="ARBA" id="ARBA00022737"/>
    </source>
</evidence>
<dbReference type="InterPro" id="IPR011049">
    <property type="entry name" value="Serralysin-like_metalloprot_C"/>
</dbReference>
<evidence type="ECO:0000256" key="3">
    <source>
        <dbReference type="ARBA" id="ARBA00022525"/>
    </source>
</evidence>
<dbReference type="PROSITE" id="PS00330">
    <property type="entry name" value="HEMOLYSIN_CALCIUM"/>
    <property type="match status" value="4"/>
</dbReference>
<dbReference type="InterPro" id="IPR013783">
    <property type="entry name" value="Ig-like_fold"/>
</dbReference>
<dbReference type="Pfam" id="PF08548">
    <property type="entry name" value="Peptidase_M10_C"/>
    <property type="match status" value="2"/>
</dbReference>
<dbReference type="Gene3D" id="3.40.50.1110">
    <property type="entry name" value="SGNH hydrolase"/>
    <property type="match status" value="1"/>
</dbReference>
<keyword evidence="8" id="KW-1185">Reference proteome</keyword>
<comment type="caution">
    <text evidence="7">The sequence shown here is derived from an EMBL/GenBank/DDBJ whole genome shotgun (WGS) entry which is preliminary data.</text>
</comment>
<dbReference type="PANTHER" id="PTHR38340:SF1">
    <property type="entry name" value="S-LAYER PROTEIN"/>
    <property type="match status" value="1"/>
</dbReference>
<dbReference type="Pfam" id="PF05345">
    <property type="entry name" value="He_PIG"/>
    <property type="match status" value="1"/>
</dbReference>
<dbReference type="InterPro" id="IPR036514">
    <property type="entry name" value="SGNH_hydro_sf"/>
</dbReference>
<dbReference type="InterPro" id="IPR018511">
    <property type="entry name" value="Hemolysin-typ_Ca-bd_CS"/>
</dbReference>
<evidence type="ECO:0000256" key="2">
    <source>
        <dbReference type="ARBA" id="ARBA00004613"/>
    </source>
</evidence>
<dbReference type="InterPro" id="IPR050557">
    <property type="entry name" value="RTX_toxin/Mannuronan_C5-epim"/>
</dbReference>
<comment type="subcellular location">
    <subcellularLocation>
        <location evidence="2">Secreted</location>
    </subcellularLocation>
</comment>
<feature type="domain" description="Dystroglycan-type cadherin-like" evidence="6">
    <location>
        <begin position="206"/>
        <end position="305"/>
    </location>
</feature>
<name>A0ABR7Z869_9PSED</name>
<dbReference type="Proteomes" id="UP000805841">
    <property type="component" value="Unassembled WGS sequence"/>
</dbReference>
<keyword evidence="3" id="KW-0964">Secreted</keyword>
<dbReference type="InterPro" id="IPR006644">
    <property type="entry name" value="Cadg"/>
</dbReference>
<dbReference type="Gene3D" id="2.150.10.10">
    <property type="entry name" value="Serralysin-like metalloprotease, C-terminal"/>
    <property type="match status" value="4"/>
</dbReference>
<evidence type="ECO:0000256" key="1">
    <source>
        <dbReference type="ARBA" id="ARBA00001913"/>
    </source>
</evidence>
<evidence type="ECO:0000256" key="5">
    <source>
        <dbReference type="ARBA" id="ARBA00022837"/>
    </source>
</evidence>
<dbReference type="SMART" id="SM00736">
    <property type="entry name" value="CADG"/>
    <property type="match status" value="1"/>
</dbReference>
<protein>
    <recommendedName>
        <fullName evidence="6">Dystroglycan-type cadherin-like domain-containing protein</fullName>
    </recommendedName>
</protein>
<dbReference type="SUPFAM" id="SSF49313">
    <property type="entry name" value="Cadherin-like"/>
    <property type="match status" value="1"/>
</dbReference>
<dbReference type="InterPro" id="IPR013858">
    <property type="entry name" value="Peptidase_M10B_C"/>
</dbReference>
<accession>A0ABR7Z869</accession>
<dbReference type="PANTHER" id="PTHR38340">
    <property type="entry name" value="S-LAYER PROTEIN"/>
    <property type="match status" value="1"/>
</dbReference>
<proteinExistence type="predicted"/>
<evidence type="ECO:0000313" key="7">
    <source>
        <dbReference type="EMBL" id="MBD1601736.1"/>
    </source>
</evidence>
<reference evidence="7 8" key="1">
    <citation type="journal article" date="2020" name="Insects">
        <title>Bacteria Belonging to Pseudomonas typographi sp. nov. from the Bark Beetle Ips typographus Have Genomic Potential to Aid in the Host Ecology.</title>
        <authorList>
            <person name="Peral-Aranega E."/>
            <person name="Saati-Santamaria Z."/>
            <person name="Kolarik M."/>
            <person name="Rivas R."/>
            <person name="Garcia-Fraile P."/>
        </authorList>
    </citation>
    <scope>NUCLEOTIDE SEQUENCE [LARGE SCALE GENOMIC DNA]</scope>
    <source>
        <strain evidence="7 8">CA3A</strain>
    </source>
</reference>
<dbReference type="InterPro" id="IPR015919">
    <property type="entry name" value="Cadherin-like_sf"/>
</dbReference>
<dbReference type="SUPFAM" id="SSF51120">
    <property type="entry name" value="beta-Roll"/>
    <property type="match status" value="5"/>
</dbReference>
<dbReference type="InterPro" id="IPR001343">
    <property type="entry name" value="Hemolysn_Ca-bd"/>
</dbReference>
<gene>
    <name evidence="7" type="ORF">HAQ05_23955</name>
</gene>
<sequence>MCHTCRDAENRLFFGGLLQLRTTDGGRAMIFNVKTLLSETQGSTLDEQFTALYSPTVQPVTASASVLRGTQGIDKLTGTTADEVLIGAGSADRLTGGGGSDTFTFEAITDSYRTASQSFTDLIVDFDPATDLLDVSALGYTGLGDGLDGTLQVVYNASNGRTYLKDRQADSAGNRFEVALQGDYSATLSASHFIFAGAAVSNNAPVLSMPLSDAQATEQVAFAYTVPTDAFSDPDSDSLTFSATLQDGSALPAWLVFDVAKRTFSGTPGTEAAGDYSVLVTATDPSGLSVSDAFVLAVADAPSNTVTGSEAGETLTGTAASDLIQGLGGNDTLKGGAGNDVLVGGAGRDALYGEGGADTFRFSSVDDSYRDYNTGGITSTDTLYDFTPGQDKIDVSALGFLGLGDGGSHTLYITVNDAGDKTYIKSAEPDENGHRFEVALAGDLSASLSASDFVFAEREPQHILYLPTLGQSNARLMGMTEDDDQSGISEMVKDLSRYTDYDVRSQFTDADGNDIDIAIGGSTVCGLSTGSAEELSLSWWLTDTDQPGALLLRAVGLLKEQLASLQAIDQVTMGIIWGQGEQAAQEIARATDKVAAAALYKESTLKVFDYLHSQLGDFDVYLMETGNYQAEGAAARGYDEAKISSIQDGVVTVREVQEQIAAERDDVKLAVDYSDLPLRYDVDPVTYPDDVWHLHEESDEIVGQRLADYIADDLGYTGDPTDNNSVQSIFDDAANQQGHDIQGTDEDDTLVGTDQNDTLDGDLGADTLNGEGGNDTYIVDNAGDQVIETDPDDKQIDTVKSSVSWVLGANLEHLELTGVSAINGTGNSLRNFISGNGAANLIDGGAGADSMTGGDGSDIYVVDNVDDSVIETNSDATTGGVDTVYSRLAAYTLAENTEILVIDSSTAADGTGNNLDNLIVAGAGDNVLDGRDGIDTLSYANASAGVSIALSTTQAQATGGSGTDVVKRFENLLGSDFADQLTGSSADNVLEGGAGDDALLGGAGDDRLAGGRGTDTLTGGSGADTYVFNSLDELGSGAARDVIVGFKSAEHDQLDLTALGDFTFIGSQAFSATDASGQLRFDSGVLYGSVNADATAEFEIQLTGVKTLQASDFVSS</sequence>
<dbReference type="SUPFAM" id="SSF52266">
    <property type="entry name" value="SGNH hydrolase"/>
    <property type="match status" value="1"/>
</dbReference>